<reference evidence="3" key="1">
    <citation type="submission" date="2024-06" db="EMBL/GenBank/DDBJ databases">
        <authorList>
            <person name="Liu X."/>
            <person name="Lenzi L."/>
            <person name="Haldenby T S."/>
            <person name="Uol C."/>
        </authorList>
    </citation>
    <scope>NUCLEOTIDE SEQUENCE</scope>
</reference>
<feature type="transmembrane region" description="Helical" evidence="2">
    <location>
        <begin position="25"/>
        <end position="45"/>
    </location>
</feature>
<evidence type="ECO:0000313" key="4">
    <source>
        <dbReference type="Proteomes" id="UP001497525"/>
    </source>
</evidence>
<evidence type="ECO:0000256" key="1">
    <source>
        <dbReference type="SAM" id="MobiDB-lite"/>
    </source>
</evidence>
<proteinExistence type="predicted"/>
<gene>
    <name evidence="3" type="ORF">CDAUBV1_LOCUS9403</name>
</gene>
<feature type="region of interest" description="Disordered" evidence="1">
    <location>
        <begin position="128"/>
        <end position="160"/>
    </location>
</feature>
<evidence type="ECO:0000313" key="3">
    <source>
        <dbReference type="EMBL" id="CAL5135228.1"/>
    </source>
</evidence>
<accession>A0AAV2TFH1</accession>
<sequence length="227" mass="26014">MCVIKSGVDAIKAGIDHSFEFLVCLYGIAVFFCLIGYIYALFDWYKQSRAKVSRKKYDANWPVISPSNEPKLDDIVATVDTMQQERVTSPVTDQPNLNQSKMHNKIDAPPEMQITSHTDDYLNMASETKKSWNQRRSERRQRYKELKARSRSVAASRKGNSLMTAEEETFSNTLSKTIKLNTNAMKDYYCALTEQKTHENSFHRPSVQITDLDDIHIPPLIRAGLRA</sequence>
<dbReference type="EMBL" id="CAXLJL010000256">
    <property type="protein sequence ID" value="CAL5135228.1"/>
    <property type="molecule type" value="Genomic_DNA"/>
</dbReference>
<keyword evidence="2" id="KW-0812">Transmembrane</keyword>
<name>A0AAV2TFH1_CALDB</name>
<dbReference type="Proteomes" id="UP001497525">
    <property type="component" value="Unassembled WGS sequence"/>
</dbReference>
<keyword evidence="2" id="KW-0472">Membrane</keyword>
<evidence type="ECO:0000256" key="2">
    <source>
        <dbReference type="SAM" id="Phobius"/>
    </source>
</evidence>
<organism evidence="3 4">
    <name type="scientific">Calicophoron daubneyi</name>
    <name type="common">Rumen fluke</name>
    <name type="synonym">Paramphistomum daubneyi</name>
    <dbReference type="NCBI Taxonomy" id="300641"/>
    <lineage>
        <taxon>Eukaryota</taxon>
        <taxon>Metazoa</taxon>
        <taxon>Spiralia</taxon>
        <taxon>Lophotrochozoa</taxon>
        <taxon>Platyhelminthes</taxon>
        <taxon>Trematoda</taxon>
        <taxon>Digenea</taxon>
        <taxon>Plagiorchiida</taxon>
        <taxon>Pronocephalata</taxon>
        <taxon>Paramphistomoidea</taxon>
        <taxon>Paramphistomidae</taxon>
        <taxon>Calicophoron</taxon>
    </lineage>
</organism>
<dbReference type="AlphaFoldDB" id="A0AAV2TFH1"/>
<keyword evidence="2" id="KW-1133">Transmembrane helix</keyword>
<protein>
    <submittedName>
        <fullName evidence="3">Uncharacterized protein</fullName>
    </submittedName>
</protein>
<comment type="caution">
    <text evidence="3">The sequence shown here is derived from an EMBL/GenBank/DDBJ whole genome shotgun (WGS) entry which is preliminary data.</text>
</comment>